<organism evidence="1 2">
    <name type="scientific">Blyttiomyces helicus</name>
    <dbReference type="NCBI Taxonomy" id="388810"/>
    <lineage>
        <taxon>Eukaryota</taxon>
        <taxon>Fungi</taxon>
        <taxon>Fungi incertae sedis</taxon>
        <taxon>Chytridiomycota</taxon>
        <taxon>Chytridiomycota incertae sedis</taxon>
        <taxon>Chytridiomycetes</taxon>
        <taxon>Chytridiomycetes incertae sedis</taxon>
        <taxon>Blyttiomyces</taxon>
    </lineage>
</organism>
<dbReference type="EMBL" id="KZ998657">
    <property type="protein sequence ID" value="RKO85878.1"/>
    <property type="molecule type" value="Genomic_DNA"/>
</dbReference>
<protein>
    <submittedName>
        <fullName evidence="1">Uncharacterized protein</fullName>
    </submittedName>
</protein>
<reference evidence="2" key="1">
    <citation type="journal article" date="2018" name="Nat. Microbiol.">
        <title>Leveraging single-cell genomics to expand the fungal tree of life.</title>
        <authorList>
            <person name="Ahrendt S.R."/>
            <person name="Quandt C.A."/>
            <person name="Ciobanu D."/>
            <person name="Clum A."/>
            <person name="Salamov A."/>
            <person name="Andreopoulos B."/>
            <person name="Cheng J.F."/>
            <person name="Woyke T."/>
            <person name="Pelin A."/>
            <person name="Henrissat B."/>
            <person name="Reynolds N.K."/>
            <person name="Benny G.L."/>
            <person name="Smith M.E."/>
            <person name="James T.Y."/>
            <person name="Grigoriev I.V."/>
        </authorList>
    </citation>
    <scope>NUCLEOTIDE SEQUENCE [LARGE SCALE GENOMIC DNA]</scope>
</reference>
<sequence length="225" mass="25061">MSFETCFRVSRVTRVGEMQSSKIAGFRKLADHLDRKTIGRLKLSGAQAGDQLVYYMKMFINMLKNANSTGAGIDVADKEKGLKRMRDELEILCPLYERMKALLNGQANVTRLYHVKQINIVAATAEEEDEDGGSKEGGENKYVRDDRGGWQGAGGFRACFISFAPPDPSYPHPTLLIISRYSPAESNKTQGFTTYDPADLKLLGTFGRDEVNFYKYSEDGMVMGA</sequence>
<evidence type="ECO:0000313" key="1">
    <source>
        <dbReference type="EMBL" id="RKO85878.1"/>
    </source>
</evidence>
<keyword evidence="2" id="KW-1185">Reference proteome</keyword>
<dbReference type="Proteomes" id="UP000269721">
    <property type="component" value="Unassembled WGS sequence"/>
</dbReference>
<evidence type="ECO:0000313" key="2">
    <source>
        <dbReference type="Proteomes" id="UP000269721"/>
    </source>
</evidence>
<dbReference type="OrthoDB" id="2414509at2759"/>
<proteinExistence type="predicted"/>
<dbReference type="AlphaFoldDB" id="A0A4P9W4S8"/>
<accession>A0A4P9W4S8</accession>
<name>A0A4P9W4S8_9FUNG</name>
<gene>
    <name evidence="1" type="ORF">BDK51DRAFT_40685</name>
</gene>